<proteinExistence type="inferred from homology"/>
<evidence type="ECO:0000256" key="4">
    <source>
        <dbReference type="ARBA" id="ARBA00022692"/>
    </source>
</evidence>
<dbReference type="PANTHER" id="PTHR16024">
    <property type="entry name" value="XK-RELATED PROTEIN"/>
    <property type="match status" value="1"/>
</dbReference>
<dbReference type="Proteomes" id="UP001177744">
    <property type="component" value="Unassembled WGS sequence"/>
</dbReference>
<evidence type="ECO:0000256" key="1">
    <source>
        <dbReference type="ARBA" id="ARBA00004651"/>
    </source>
</evidence>
<sequence>MKYTKSNFMMSVVGIIIYITDLIVDIWVSVRFFHEGQYVFGVLTVSFILVGTLVVQCFSYSWYKADLKKAGQESQHRFLLLHCLQGGIFTRYWFALKKGYHVAFKYSNKTDNFIEEQIDPHKEVIDGVTDLSMLRLFETYLEGCPQLVLQLYTCLEQGQANISQYAALMVSCCAISWSTVDYQISLRKSLPDKNVLTGPCRKLTYLFYKFFTLLSWMLSVVLLLFLNGQNTKCPMSCYYIVRVLATLGILIVLWVCPLSIFNSDYFVPISIIIALALILGIIFLIVYYGTLHPNRTKETEPDEIDGKSVQIECRMKGLVHEFVHGWGSLGWPVGIGPQLTPPALQPCSPTWHPAMAWRCPSHAPPSHLRVPGSWVVAPPPAAAAGCYLWGNQQGDQAPACTCLGLVPPAHLLHYPTAVPLSSGPIGAGSASTADRCQCRIADACHVLCCHLVVSACHIVYLAN</sequence>
<dbReference type="PANTHER" id="PTHR16024:SF13">
    <property type="entry name" value="XK-RELATED PROTEIN 9"/>
    <property type="match status" value="1"/>
</dbReference>
<keyword evidence="5 7" id="KW-1133">Transmembrane helix</keyword>
<dbReference type="InterPro" id="IPR050895">
    <property type="entry name" value="XK-related_scramblase"/>
</dbReference>
<evidence type="ECO:0000256" key="5">
    <source>
        <dbReference type="ARBA" id="ARBA00022989"/>
    </source>
</evidence>
<name>A0AA40HIX2_CNENI</name>
<reference evidence="8" key="1">
    <citation type="submission" date="2023-06" db="EMBL/GenBank/DDBJ databases">
        <title>Reference genome for the Northern bat (Eptesicus nilssonii), a most northern bat species.</title>
        <authorList>
            <person name="Laine V.N."/>
            <person name="Pulliainen A.T."/>
            <person name="Lilley T.M."/>
        </authorList>
    </citation>
    <scope>NUCLEOTIDE SEQUENCE</scope>
    <source>
        <strain evidence="8">BLF_Eptnil</strain>
        <tissue evidence="8">Kidney</tissue>
    </source>
</reference>
<dbReference type="AlphaFoldDB" id="A0AA40HIX2"/>
<keyword evidence="3" id="KW-1003">Cell membrane</keyword>
<feature type="transmembrane region" description="Helical" evidence="7">
    <location>
        <begin position="266"/>
        <end position="288"/>
    </location>
</feature>
<evidence type="ECO:0000256" key="6">
    <source>
        <dbReference type="ARBA" id="ARBA00023136"/>
    </source>
</evidence>
<accession>A0AA40HIX2</accession>
<feature type="transmembrane region" description="Helical" evidence="7">
    <location>
        <begin position="12"/>
        <end position="32"/>
    </location>
</feature>
<evidence type="ECO:0000313" key="8">
    <source>
        <dbReference type="EMBL" id="KAK1332080.1"/>
    </source>
</evidence>
<feature type="transmembrane region" description="Helical" evidence="7">
    <location>
        <begin position="238"/>
        <end position="260"/>
    </location>
</feature>
<evidence type="ECO:0000256" key="3">
    <source>
        <dbReference type="ARBA" id="ARBA00022475"/>
    </source>
</evidence>
<protein>
    <recommendedName>
        <fullName evidence="7">XK-related protein</fullName>
    </recommendedName>
</protein>
<evidence type="ECO:0000256" key="2">
    <source>
        <dbReference type="ARBA" id="ARBA00008789"/>
    </source>
</evidence>
<comment type="subcellular location">
    <subcellularLocation>
        <location evidence="1">Cell membrane</location>
        <topology evidence="1">Multi-pass membrane protein</topology>
    </subcellularLocation>
    <subcellularLocation>
        <location evidence="7">Membrane</location>
        <topology evidence="7">Multi-pass membrane protein</topology>
    </subcellularLocation>
</comment>
<gene>
    <name evidence="8" type="ORF">QTO34_007766</name>
</gene>
<dbReference type="InterPro" id="IPR018629">
    <property type="entry name" value="XK-rel"/>
</dbReference>
<feature type="transmembrane region" description="Helical" evidence="7">
    <location>
        <begin position="38"/>
        <end position="63"/>
    </location>
</feature>
<organism evidence="8 9">
    <name type="scientific">Cnephaeus nilssonii</name>
    <name type="common">Northern bat</name>
    <name type="synonym">Eptesicus nilssonii</name>
    <dbReference type="NCBI Taxonomy" id="3371016"/>
    <lineage>
        <taxon>Eukaryota</taxon>
        <taxon>Metazoa</taxon>
        <taxon>Chordata</taxon>
        <taxon>Craniata</taxon>
        <taxon>Vertebrata</taxon>
        <taxon>Euteleostomi</taxon>
        <taxon>Mammalia</taxon>
        <taxon>Eutheria</taxon>
        <taxon>Laurasiatheria</taxon>
        <taxon>Chiroptera</taxon>
        <taxon>Yangochiroptera</taxon>
        <taxon>Vespertilionidae</taxon>
        <taxon>Cnephaeus</taxon>
    </lineage>
</organism>
<comment type="caution">
    <text evidence="8">The sequence shown here is derived from an EMBL/GenBank/DDBJ whole genome shotgun (WGS) entry which is preliminary data.</text>
</comment>
<keyword evidence="6 7" id="KW-0472">Membrane</keyword>
<keyword evidence="9" id="KW-1185">Reference proteome</keyword>
<feature type="transmembrane region" description="Helical" evidence="7">
    <location>
        <begin position="165"/>
        <end position="185"/>
    </location>
</feature>
<dbReference type="Pfam" id="PF09815">
    <property type="entry name" value="XK-related"/>
    <property type="match status" value="1"/>
</dbReference>
<comment type="similarity">
    <text evidence="2 7">Belongs to the XK family.</text>
</comment>
<dbReference type="GO" id="GO:0005886">
    <property type="term" value="C:plasma membrane"/>
    <property type="evidence" value="ECO:0007669"/>
    <property type="project" value="UniProtKB-SubCell"/>
</dbReference>
<keyword evidence="4 7" id="KW-0812">Transmembrane</keyword>
<evidence type="ECO:0000256" key="7">
    <source>
        <dbReference type="RuleBase" id="RU910716"/>
    </source>
</evidence>
<feature type="transmembrane region" description="Helical" evidence="7">
    <location>
        <begin position="205"/>
        <end position="226"/>
    </location>
</feature>
<dbReference type="EMBL" id="JAULJE010000019">
    <property type="protein sequence ID" value="KAK1332080.1"/>
    <property type="molecule type" value="Genomic_DNA"/>
</dbReference>
<evidence type="ECO:0000313" key="9">
    <source>
        <dbReference type="Proteomes" id="UP001177744"/>
    </source>
</evidence>